<keyword evidence="5" id="KW-1185">Reference proteome</keyword>
<dbReference type="Gene3D" id="3.20.130.10">
    <property type="entry name" value="Fe-S hydro-lyase, tartrate dehydratase beta-type, catalytic domain"/>
    <property type="match status" value="1"/>
</dbReference>
<dbReference type="PATRIC" id="fig|28892.9.peg.1178"/>
<accession>J0S8W7</accession>
<gene>
    <name evidence="4" type="ORF">Metli_1092</name>
</gene>
<organism evidence="4 5">
    <name type="scientific">Methanofollis liminatans DSM 4140</name>
    <dbReference type="NCBI Taxonomy" id="28892"/>
    <lineage>
        <taxon>Archaea</taxon>
        <taxon>Methanobacteriati</taxon>
        <taxon>Methanobacteriota</taxon>
        <taxon>Stenosarchaea group</taxon>
        <taxon>Methanomicrobia</taxon>
        <taxon>Methanomicrobiales</taxon>
        <taxon>Methanomicrobiaceae</taxon>
        <taxon>Methanofollis</taxon>
    </lineage>
</organism>
<dbReference type="SUPFAM" id="SSF117457">
    <property type="entry name" value="FumA C-terminal domain-like"/>
    <property type="match status" value="1"/>
</dbReference>
<dbReference type="OrthoDB" id="34134at2157"/>
<dbReference type="GO" id="GO:0016836">
    <property type="term" value="F:hydro-lyase activity"/>
    <property type="evidence" value="ECO:0007669"/>
    <property type="project" value="InterPro"/>
</dbReference>
<reference evidence="4 5" key="1">
    <citation type="submission" date="2011-08" db="EMBL/GenBank/DDBJ databases">
        <title>The complete genome of Methanofollis liminatans DSM 4140.</title>
        <authorList>
            <consortium name="US DOE Joint Genome Institute (JGI-PGF)"/>
            <person name="Lucas S."/>
            <person name="Han J."/>
            <person name="Lapidus A."/>
            <person name="Bruce D."/>
            <person name="Goodwin L."/>
            <person name="Pitluck S."/>
            <person name="Peters L."/>
            <person name="Kyrpides N."/>
            <person name="Mavromatis K."/>
            <person name="Ivanova N."/>
            <person name="Mikhailova N."/>
            <person name="Lu M."/>
            <person name="Detter J.C."/>
            <person name="Tapia R."/>
            <person name="Han C."/>
            <person name="Land M."/>
            <person name="Hauser L."/>
            <person name="Markowitz V."/>
            <person name="Cheng J.-F."/>
            <person name="Hugenholtz P."/>
            <person name="Woyke T."/>
            <person name="Wu D."/>
            <person name="Spring S."/>
            <person name="Schuler E."/>
            <person name="Brambilla E."/>
            <person name="Klenk H.-P."/>
            <person name="Eisen J.A."/>
        </authorList>
    </citation>
    <scope>NUCLEOTIDE SEQUENCE [LARGE SCALE GENOMIC DNA]</scope>
    <source>
        <strain evidence="4 5">DSM 4140</strain>
    </source>
</reference>
<evidence type="ECO:0000259" key="3">
    <source>
        <dbReference type="Pfam" id="PF05683"/>
    </source>
</evidence>
<dbReference type="NCBIfam" id="TIGR00723">
    <property type="entry name" value="ttdB_fumA_fumB"/>
    <property type="match status" value="1"/>
</dbReference>
<protein>
    <submittedName>
        <fullName evidence="4">Hydro-lyase, Fe-S type, tartrate/fumarate subfamily, beta subunit</fullName>
    </submittedName>
</protein>
<evidence type="ECO:0000256" key="1">
    <source>
        <dbReference type="ARBA" id="ARBA00008876"/>
    </source>
</evidence>
<evidence type="ECO:0000313" key="5">
    <source>
        <dbReference type="Proteomes" id="UP000005095"/>
    </source>
</evidence>
<name>J0S8W7_9EURY</name>
<dbReference type="Pfam" id="PF05683">
    <property type="entry name" value="Fumerase_C"/>
    <property type="match status" value="1"/>
</dbReference>
<dbReference type="PANTHER" id="PTHR43351:SF2">
    <property type="entry name" value="L(+)-TARTRATE DEHYDRATASE SUBUNIT BETA-RELATED"/>
    <property type="match status" value="1"/>
</dbReference>
<keyword evidence="2 4" id="KW-0456">Lyase</keyword>
<dbReference type="EMBL" id="CM001555">
    <property type="protein sequence ID" value="EJG07049.1"/>
    <property type="molecule type" value="Genomic_DNA"/>
</dbReference>
<dbReference type="Proteomes" id="UP000005095">
    <property type="component" value="Chromosome"/>
</dbReference>
<sequence>MIHLTTPLGDEVLELRAGDAVTLSGTVYTARDEAHLRMMEDGIPFDPQGAAVYHCGPVIAAGRVVAAGPTTSARMNDLSGFLLDAGVRALIGKGGMGPAVREGLGGRGVYLAFTGGCAALAAARMRLVGVYYEDLGMAEAVWQIELDRLPLIVGIDASGGDLFADVGQKAKIHFEQRFNK</sequence>
<evidence type="ECO:0000256" key="2">
    <source>
        <dbReference type="ARBA" id="ARBA00023239"/>
    </source>
</evidence>
<dbReference type="RefSeq" id="WP_004038676.1">
    <property type="nucleotide sequence ID" value="NZ_CM001555.1"/>
</dbReference>
<feature type="domain" description="Fe-S hydro-lyase tartrate dehydratase beta-type catalytic" evidence="3">
    <location>
        <begin position="8"/>
        <end position="165"/>
    </location>
</feature>
<proteinExistence type="inferred from homology"/>
<dbReference type="STRING" id="28892.Metli_1092"/>
<dbReference type="InterPro" id="IPR036660">
    <property type="entry name" value="Fe-S_hydroAse_TtdB_cat_sf"/>
</dbReference>
<evidence type="ECO:0000313" key="4">
    <source>
        <dbReference type="EMBL" id="EJG07049.1"/>
    </source>
</evidence>
<dbReference type="HOGENOM" id="CLU_098588_0_0_2"/>
<dbReference type="AlphaFoldDB" id="J0S8W7"/>
<dbReference type="InterPro" id="IPR004647">
    <property type="entry name" value="Fe-S_hydro-lyase_TtdB-typ_cat"/>
</dbReference>
<comment type="similarity">
    <text evidence="1">Belongs to the class-I fumarase family.</text>
</comment>
<dbReference type="PANTHER" id="PTHR43351">
    <property type="entry name" value="L(+)-TARTRATE DEHYDRATASE SUBUNIT BETA"/>
    <property type="match status" value="1"/>
</dbReference>